<name>A0ACB6R5I9_9PLEO</name>
<accession>A0ACB6R5I9</accession>
<sequence length="532" mass="58917">MEQCGLKSGDGSNRTNPLAFISQKWVVLEFTILACCGHPTEDIETRPAATVTQEFGQRFPGLEMTSAFRFRSFHLDLRLASPRSPTLGNTATRIISSAIPCPCKNSILSGFELGSQESPSDEEKVIHQIFERLAHGKHFLPVVVRALATSRCPAAGPSWILPSVEFSPSASLQMFPRRFFPSDYPCPAFPLKPVPCPHEGAFRTTEPIAASCKSPIGLEAPPDFPHGHCSMYKSICGTRFAGLFLRHDEELKNWCYRTEAFVPTRRKWSHASASASTHLLSFEAGQLDVLHEFSPHIPWTDYWGTSADRGSAQKHPFCLLSIPAPCPPRTNASGEHTGQSLGSFQTRYVQYPQPTDSFQSIHEKRQQHYIFYYRVLTSKVPATAFSHTYDMRRMATSFTNFSSKEIGGRFFSLDCLASLFLVFSKACLPESLIRTPNENPTDLEHHVAPSYDKNNECCYPLLILSCTIPRAVKANMKPPIHSIAAPLILSPAVAAHHRTPNPMPPAVGASPQCMAANTHVAHVVHESELQGM</sequence>
<keyword evidence="2" id="KW-1185">Reference proteome</keyword>
<reference evidence="1" key="1">
    <citation type="journal article" date="2020" name="Stud. Mycol.">
        <title>101 Dothideomycetes genomes: a test case for predicting lifestyles and emergence of pathogens.</title>
        <authorList>
            <person name="Haridas S."/>
            <person name="Albert R."/>
            <person name="Binder M."/>
            <person name="Bloem J."/>
            <person name="Labutti K."/>
            <person name="Salamov A."/>
            <person name="Andreopoulos B."/>
            <person name="Baker S."/>
            <person name="Barry K."/>
            <person name="Bills G."/>
            <person name="Bluhm B."/>
            <person name="Cannon C."/>
            <person name="Castanera R."/>
            <person name="Culley D."/>
            <person name="Daum C."/>
            <person name="Ezra D."/>
            <person name="Gonzalez J."/>
            <person name="Henrissat B."/>
            <person name="Kuo A."/>
            <person name="Liang C."/>
            <person name="Lipzen A."/>
            <person name="Lutzoni F."/>
            <person name="Magnuson J."/>
            <person name="Mondo S."/>
            <person name="Nolan M."/>
            <person name="Ohm R."/>
            <person name="Pangilinan J."/>
            <person name="Park H.-J."/>
            <person name="Ramirez L."/>
            <person name="Alfaro M."/>
            <person name="Sun H."/>
            <person name="Tritt A."/>
            <person name="Yoshinaga Y."/>
            <person name="Zwiers L.-H."/>
            <person name="Turgeon B."/>
            <person name="Goodwin S."/>
            <person name="Spatafora J."/>
            <person name="Crous P."/>
            <person name="Grigoriev I."/>
        </authorList>
    </citation>
    <scope>NUCLEOTIDE SEQUENCE</scope>
    <source>
        <strain evidence="1">ATCC 200398</strain>
    </source>
</reference>
<comment type="caution">
    <text evidence="1">The sequence shown here is derived from an EMBL/GenBank/DDBJ whole genome shotgun (WGS) entry which is preliminary data.</text>
</comment>
<organism evidence="1 2">
    <name type="scientific">Lindgomyces ingoldianus</name>
    <dbReference type="NCBI Taxonomy" id="673940"/>
    <lineage>
        <taxon>Eukaryota</taxon>
        <taxon>Fungi</taxon>
        <taxon>Dikarya</taxon>
        <taxon>Ascomycota</taxon>
        <taxon>Pezizomycotina</taxon>
        <taxon>Dothideomycetes</taxon>
        <taxon>Pleosporomycetidae</taxon>
        <taxon>Pleosporales</taxon>
        <taxon>Lindgomycetaceae</taxon>
        <taxon>Lindgomyces</taxon>
    </lineage>
</organism>
<evidence type="ECO:0000313" key="2">
    <source>
        <dbReference type="Proteomes" id="UP000799755"/>
    </source>
</evidence>
<gene>
    <name evidence="1" type="ORF">BDR25DRAFT_352065</name>
</gene>
<dbReference type="Proteomes" id="UP000799755">
    <property type="component" value="Unassembled WGS sequence"/>
</dbReference>
<proteinExistence type="predicted"/>
<dbReference type="EMBL" id="MU003499">
    <property type="protein sequence ID" value="KAF2473570.1"/>
    <property type="molecule type" value="Genomic_DNA"/>
</dbReference>
<protein>
    <submittedName>
        <fullName evidence="1">Uncharacterized protein</fullName>
    </submittedName>
</protein>
<evidence type="ECO:0000313" key="1">
    <source>
        <dbReference type="EMBL" id="KAF2473570.1"/>
    </source>
</evidence>